<dbReference type="InterPro" id="IPR003594">
    <property type="entry name" value="HATPase_dom"/>
</dbReference>
<keyword evidence="1" id="KW-0808">Transferase</keyword>
<name>A0A3M8SYG0_9GAMM</name>
<dbReference type="EMBL" id="RIBS01000004">
    <property type="protein sequence ID" value="RNF83910.1"/>
    <property type="molecule type" value="Genomic_DNA"/>
</dbReference>
<evidence type="ECO:0000313" key="7">
    <source>
        <dbReference type="EMBL" id="RNF83910.1"/>
    </source>
</evidence>
<evidence type="ECO:0000256" key="4">
    <source>
        <dbReference type="SAM" id="Phobius"/>
    </source>
</evidence>
<reference evidence="7 8" key="1">
    <citation type="submission" date="2018-11" db="EMBL/GenBank/DDBJ databases">
        <title>Lysobacter cryohumiis sp. nov., isolated from soil in the Tianshan Mountains, Xinjiang, China.</title>
        <authorList>
            <person name="Luo Y."/>
            <person name="Sheng H."/>
        </authorList>
    </citation>
    <scope>NUCLEOTIDE SEQUENCE [LARGE SCALE GENOMIC DNA]</scope>
    <source>
        <strain evidence="7 8">ZS60</strain>
    </source>
</reference>
<dbReference type="PANTHER" id="PTHR24421:SF59">
    <property type="entry name" value="OXYGEN SENSOR HISTIDINE KINASE NREB"/>
    <property type="match status" value="1"/>
</dbReference>
<keyword evidence="4" id="KW-1133">Transmembrane helix</keyword>
<dbReference type="GO" id="GO:0000155">
    <property type="term" value="F:phosphorelay sensor kinase activity"/>
    <property type="evidence" value="ECO:0007669"/>
    <property type="project" value="InterPro"/>
</dbReference>
<organism evidence="7 8">
    <name type="scientific">Montanilutibacter psychrotolerans</name>
    <dbReference type="NCBI Taxonomy" id="1327343"/>
    <lineage>
        <taxon>Bacteria</taxon>
        <taxon>Pseudomonadati</taxon>
        <taxon>Pseudomonadota</taxon>
        <taxon>Gammaproteobacteria</taxon>
        <taxon>Lysobacterales</taxon>
        <taxon>Lysobacteraceae</taxon>
        <taxon>Montanilutibacter</taxon>
    </lineage>
</organism>
<dbReference type="InterPro" id="IPR050482">
    <property type="entry name" value="Sensor_HK_TwoCompSys"/>
</dbReference>
<feature type="transmembrane region" description="Helical" evidence="4">
    <location>
        <begin position="35"/>
        <end position="54"/>
    </location>
</feature>
<dbReference type="Gene3D" id="3.30.565.10">
    <property type="entry name" value="Histidine kinase-like ATPase, C-terminal domain"/>
    <property type="match status" value="1"/>
</dbReference>
<dbReference type="Pfam" id="PF07730">
    <property type="entry name" value="HisKA_3"/>
    <property type="match status" value="1"/>
</dbReference>
<comment type="caution">
    <text evidence="7">The sequence shown here is derived from an EMBL/GenBank/DDBJ whole genome shotgun (WGS) entry which is preliminary data.</text>
</comment>
<dbReference type="GO" id="GO:0016020">
    <property type="term" value="C:membrane"/>
    <property type="evidence" value="ECO:0007669"/>
    <property type="project" value="InterPro"/>
</dbReference>
<feature type="transmembrane region" description="Helical" evidence="4">
    <location>
        <begin position="61"/>
        <end position="79"/>
    </location>
</feature>
<accession>A0A3M8SYG0</accession>
<dbReference type="Proteomes" id="UP000267049">
    <property type="component" value="Unassembled WGS sequence"/>
</dbReference>
<dbReference type="CDD" id="cd16917">
    <property type="entry name" value="HATPase_UhpB-NarQ-NarX-like"/>
    <property type="match status" value="1"/>
</dbReference>
<feature type="domain" description="Histidine kinase/HSP90-like ATPase" evidence="5">
    <location>
        <begin position="282"/>
        <end position="366"/>
    </location>
</feature>
<feature type="domain" description="Signal transduction histidine kinase subgroup 3 dimerisation and phosphoacceptor" evidence="6">
    <location>
        <begin position="182"/>
        <end position="244"/>
    </location>
</feature>
<dbReference type="InterPro" id="IPR036890">
    <property type="entry name" value="HATPase_C_sf"/>
</dbReference>
<evidence type="ECO:0000259" key="5">
    <source>
        <dbReference type="Pfam" id="PF02518"/>
    </source>
</evidence>
<protein>
    <submittedName>
        <fullName evidence="7">Sensor histidine kinase</fullName>
    </submittedName>
</protein>
<feature type="transmembrane region" description="Helical" evidence="4">
    <location>
        <begin position="7"/>
        <end position="29"/>
    </location>
</feature>
<keyword evidence="2 7" id="KW-0418">Kinase</keyword>
<evidence type="ECO:0000256" key="1">
    <source>
        <dbReference type="ARBA" id="ARBA00022679"/>
    </source>
</evidence>
<keyword evidence="8" id="KW-1185">Reference proteome</keyword>
<evidence type="ECO:0000256" key="2">
    <source>
        <dbReference type="ARBA" id="ARBA00022777"/>
    </source>
</evidence>
<evidence type="ECO:0000259" key="6">
    <source>
        <dbReference type="Pfam" id="PF07730"/>
    </source>
</evidence>
<dbReference type="SUPFAM" id="SSF55874">
    <property type="entry name" value="ATPase domain of HSP90 chaperone/DNA topoisomerase II/histidine kinase"/>
    <property type="match status" value="1"/>
</dbReference>
<keyword evidence="4" id="KW-0472">Membrane</keyword>
<keyword evidence="4" id="KW-0812">Transmembrane</keyword>
<dbReference type="PANTHER" id="PTHR24421">
    <property type="entry name" value="NITRATE/NITRITE SENSOR PROTEIN NARX-RELATED"/>
    <property type="match status" value="1"/>
</dbReference>
<proteinExistence type="predicted"/>
<dbReference type="Gene3D" id="1.20.5.1930">
    <property type="match status" value="1"/>
</dbReference>
<dbReference type="OrthoDB" id="9797605at2"/>
<dbReference type="InterPro" id="IPR011712">
    <property type="entry name" value="Sig_transdc_His_kin_sub3_dim/P"/>
</dbReference>
<keyword evidence="3" id="KW-0902">Two-component regulatory system</keyword>
<dbReference type="AlphaFoldDB" id="A0A3M8SYG0"/>
<dbReference type="Pfam" id="PF02518">
    <property type="entry name" value="HATPase_c"/>
    <property type="match status" value="1"/>
</dbReference>
<dbReference type="GO" id="GO:0046983">
    <property type="term" value="F:protein dimerization activity"/>
    <property type="evidence" value="ECO:0007669"/>
    <property type="project" value="InterPro"/>
</dbReference>
<evidence type="ECO:0000313" key="8">
    <source>
        <dbReference type="Proteomes" id="UP000267049"/>
    </source>
</evidence>
<evidence type="ECO:0000256" key="3">
    <source>
        <dbReference type="ARBA" id="ARBA00023012"/>
    </source>
</evidence>
<sequence>MERLRKLLLDPLFIAGLLTWLAVALAMRFMAQHQALGWVLLVSWLLALVVHELLQTDRPWLRNALLLFEALAALTLIWLDPRPGTAQVLLVIWVTQLAAERSLRVTLVAALLADIAYYLILRDANWTSPMLVVMINAGFQGFAMMCSHYARSAEQARDQLARVNADLLATRALLADAARDAERLRVARELHDVAGHKLTAMTLNLRALATDPELAARSEVRVAQQLSAELLGDIRNVVQALRDSRGLDLATALRALAAPLPRPLLRLQVDEDVRVDDPCLAEAILRIVQEALTNAARHAGADTLRVSLLREGDALLLAIEDDGRVRNALREGNGLTGMRERIEGAGGTVAFTLTAKGSMRIDARLPA</sequence>
<gene>
    <name evidence="7" type="ORF">EER27_09975</name>
</gene>